<keyword evidence="5" id="KW-1185">Reference proteome</keyword>
<protein>
    <recommendedName>
        <fullName evidence="3">Probable chemoreceptor glutamine deamidase CheD</fullName>
        <ecNumber evidence="3">3.5.1.44</ecNumber>
    </recommendedName>
</protein>
<comment type="function">
    <text evidence="3">Probably deamidates glutamine residues to glutamate on methyl-accepting chemotaxis receptors (MCPs), playing an important role in chemotaxis.</text>
</comment>
<keyword evidence="2 3" id="KW-0378">Hydrolase</keyword>
<dbReference type="HAMAP" id="MF_01440">
    <property type="entry name" value="CheD"/>
    <property type="match status" value="1"/>
</dbReference>
<proteinExistence type="inferred from homology"/>
<evidence type="ECO:0000256" key="3">
    <source>
        <dbReference type="HAMAP-Rule" id="MF_01440"/>
    </source>
</evidence>
<evidence type="ECO:0000256" key="2">
    <source>
        <dbReference type="ARBA" id="ARBA00022801"/>
    </source>
</evidence>
<accession>A0A7S7SK13</accession>
<dbReference type="InterPro" id="IPR005659">
    <property type="entry name" value="Chemorcpt_Glu_NH3ase_CheD"/>
</dbReference>
<dbReference type="Proteomes" id="UP000593892">
    <property type="component" value="Chromosome"/>
</dbReference>
<dbReference type="GO" id="GO:0050568">
    <property type="term" value="F:protein-glutamine glutaminase activity"/>
    <property type="evidence" value="ECO:0007669"/>
    <property type="project" value="UniProtKB-UniRule"/>
</dbReference>
<dbReference type="AlphaFoldDB" id="A0A7S7SK13"/>
<dbReference type="RefSeq" id="WP_194450319.1">
    <property type="nucleotide sequence ID" value="NZ_CP063849.1"/>
</dbReference>
<dbReference type="Gene3D" id="3.30.1330.200">
    <property type="match status" value="1"/>
</dbReference>
<dbReference type="PANTHER" id="PTHR35147:SF1">
    <property type="entry name" value="CHEMORECEPTOR GLUTAMINE DEAMIDASE CHED-RELATED"/>
    <property type="match status" value="1"/>
</dbReference>
<comment type="catalytic activity">
    <reaction evidence="3">
        <text>L-glutaminyl-[protein] + H2O = L-glutamyl-[protein] + NH4(+)</text>
        <dbReference type="Rhea" id="RHEA:16441"/>
        <dbReference type="Rhea" id="RHEA-COMP:10207"/>
        <dbReference type="Rhea" id="RHEA-COMP:10208"/>
        <dbReference type="ChEBI" id="CHEBI:15377"/>
        <dbReference type="ChEBI" id="CHEBI:28938"/>
        <dbReference type="ChEBI" id="CHEBI:29973"/>
        <dbReference type="ChEBI" id="CHEBI:30011"/>
        <dbReference type="EC" id="3.5.1.44"/>
    </reaction>
</comment>
<dbReference type="InterPro" id="IPR011324">
    <property type="entry name" value="Cytotoxic_necrot_fac-like_cat"/>
</dbReference>
<name>A0A7S7SK13_PALFE</name>
<gene>
    <name evidence="3" type="primary">cheD</name>
    <name evidence="4" type="ORF">IRI77_01460</name>
</gene>
<dbReference type="InterPro" id="IPR038592">
    <property type="entry name" value="CheD-like_sf"/>
</dbReference>
<dbReference type="EC" id="3.5.1.44" evidence="3"/>
<dbReference type="Pfam" id="PF03975">
    <property type="entry name" value="CheD"/>
    <property type="match status" value="1"/>
</dbReference>
<sequence length="182" mass="19423">MGNSLVVGVGDCKVTGDPLAELVTYALGSCIAVVIWDPVTKVSGLLHFMLPDSAVDRNGNGKDHPFRYADTGTPLLFRGAYQQGAEKKRLVVRLAGGAAVVNDNGFFNIGKRNYAALRKILWKAGVMVHAEDVGGCVSRTVRLEAGSGKMIIRATGEPERELRPMSQAERSSAMGGALCQYV</sequence>
<keyword evidence="1 3" id="KW-0145">Chemotaxis</keyword>
<reference evidence="4 5" key="1">
    <citation type="submission" date="2020-10" db="EMBL/GenBank/DDBJ databases">
        <title>Complete genome sequence of Paludibaculum fermentans P105T, a facultatively anaerobic acidobacterium capable of dissimilatory Fe(III) reduction.</title>
        <authorList>
            <person name="Dedysh S.N."/>
            <person name="Beletsky A.V."/>
            <person name="Kulichevskaya I.S."/>
            <person name="Mardanov A.V."/>
            <person name="Ravin N.V."/>
        </authorList>
    </citation>
    <scope>NUCLEOTIDE SEQUENCE [LARGE SCALE GENOMIC DNA]</scope>
    <source>
        <strain evidence="4 5">P105</strain>
    </source>
</reference>
<comment type="similarity">
    <text evidence="3">Belongs to the CheD family.</text>
</comment>
<dbReference type="EMBL" id="CP063849">
    <property type="protein sequence ID" value="QOY88657.1"/>
    <property type="molecule type" value="Genomic_DNA"/>
</dbReference>
<evidence type="ECO:0000313" key="4">
    <source>
        <dbReference type="EMBL" id="QOY88657.1"/>
    </source>
</evidence>
<organism evidence="4 5">
    <name type="scientific">Paludibaculum fermentans</name>
    <dbReference type="NCBI Taxonomy" id="1473598"/>
    <lineage>
        <taxon>Bacteria</taxon>
        <taxon>Pseudomonadati</taxon>
        <taxon>Acidobacteriota</taxon>
        <taxon>Terriglobia</taxon>
        <taxon>Bryobacterales</taxon>
        <taxon>Bryobacteraceae</taxon>
        <taxon>Paludibaculum</taxon>
    </lineage>
</organism>
<evidence type="ECO:0000256" key="1">
    <source>
        <dbReference type="ARBA" id="ARBA00022500"/>
    </source>
</evidence>
<evidence type="ECO:0000313" key="5">
    <source>
        <dbReference type="Proteomes" id="UP000593892"/>
    </source>
</evidence>
<dbReference type="GO" id="GO:0006935">
    <property type="term" value="P:chemotaxis"/>
    <property type="evidence" value="ECO:0007669"/>
    <property type="project" value="UniProtKB-UniRule"/>
</dbReference>
<dbReference type="CDD" id="cd16352">
    <property type="entry name" value="CheD"/>
    <property type="match status" value="1"/>
</dbReference>
<dbReference type="KEGG" id="pfer:IRI77_01460"/>
<dbReference type="PANTHER" id="PTHR35147">
    <property type="entry name" value="CHEMORECEPTOR GLUTAMINE DEAMIDASE CHED-RELATED"/>
    <property type="match status" value="1"/>
</dbReference>
<dbReference type="SUPFAM" id="SSF64438">
    <property type="entry name" value="CNF1/YfiH-like putative cysteine hydrolases"/>
    <property type="match status" value="1"/>
</dbReference>